<evidence type="ECO:0000256" key="1">
    <source>
        <dbReference type="SAM" id="SignalP"/>
    </source>
</evidence>
<feature type="chain" id="PRO_5024994111" description="Secreted protein" evidence="1">
    <location>
        <begin position="20"/>
        <end position="93"/>
    </location>
</feature>
<dbReference type="AlphaFoldDB" id="A0A5N6DAX3"/>
<evidence type="ECO:0008006" key="4">
    <source>
        <dbReference type="Google" id="ProtNLM"/>
    </source>
</evidence>
<evidence type="ECO:0000313" key="2">
    <source>
        <dbReference type="EMBL" id="KAB8201463.1"/>
    </source>
</evidence>
<evidence type="ECO:0000313" key="3">
    <source>
        <dbReference type="Proteomes" id="UP000326532"/>
    </source>
</evidence>
<dbReference type="Proteomes" id="UP000326532">
    <property type="component" value="Unassembled WGS sequence"/>
</dbReference>
<accession>A0A5N6DAX3</accession>
<protein>
    <recommendedName>
        <fullName evidence="4">Secreted protein</fullName>
    </recommendedName>
</protein>
<organism evidence="2 3">
    <name type="scientific">Aspergillus parasiticus</name>
    <dbReference type="NCBI Taxonomy" id="5067"/>
    <lineage>
        <taxon>Eukaryota</taxon>
        <taxon>Fungi</taxon>
        <taxon>Dikarya</taxon>
        <taxon>Ascomycota</taxon>
        <taxon>Pezizomycotina</taxon>
        <taxon>Eurotiomycetes</taxon>
        <taxon>Eurotiomycetidae</taxon>
        <taxon>Eurotiales</taxon>
        <taxon>Aspergillaceae</taxon>
        <taxon>Aspergillus</taxon>
        <taxon>Aspergillus subgen. Circumdati</taxon>
    </lineage>
</organism>
<keyword evidence="1" id="KW-0732">Signal</keyword>
<sequence length="93" mass="10540">MGELLAGFSLVCFFVAGCTLEIEPKSIWMKKREGYKETDKLRGGERRACHGSMRRDGQDLGWMSFPVSHHWTTAPHTFIHDLQCGGQPLLSFL</sequence>
<proteinExistence type="predicted"/>
<reference evidence="2 3" key="1">
    <citation type="submission" date="2019-04" db="EMBL/GenBank/DDBJ databases">
        <title>Fungal friends and foes A comparative genomics study of 23 Aspergillus species from section Flavi.</title>
        <authorList>
            <consortium name="DOE Joint Genome Institute"/>
            <person name="Kjaerbolling I."/>
            <person name="Vesth T.C."/>
            <person name="Frisvad J.C."/>
            <person name="Nybo J.L."/>
            <person name="Theobald S."/>
            <person name="Kildgaard S."/>
            <person name="Petersen T.I."/>
            <person name="Kuo A."/>
            <person name="Sato A."/>
            <person name="Lyhne E.K."/>
            <person name="Kogle M.E."/>
            <person name="Wiebenga A."/>
            <person name="Kun R.S."/>
            <person name="Lubbers R.J."/>
            <person name="Makela M.R."/>
            <person name="Barry K."/>
            <person name="Chovatia M."/>
            <person name="Clum A."/>
            <person name="Daum C."/>
            <person name="Haridas S."/>
            <person name="He G."/>
            <person name="LaButti K."/>
            <person name="Lipzen A."/>
            <person name="Mondo S."/>
            <person name="Pangilinan J."/>
            <person name="Riley R."/>
            <person name="Salamov A."/>
            <person name="Simmons B.A."/>
            <person name="Magnuson J.K."/>
            <person name="Henrissat B."/>
            <person name="Mortensen U.H."/>
            <person name="Larsen T.O."/>
            <person name="De vries R.P."/>
            <person name="Grigoriev I.V."/>
            <person name="Machida M."/>
            <person name="Baker S.E."/>
            <person name="Andersen M.R."/>
        </authorList>
    </citation>
    <scope>NUCLEOTIDE SEQUENCE [LARGE SCALE GENOMIC DNA]</scope>
    <source>
        <strain evidence="2 3">CBS 117618</strain>
    </source>
</reference>
<feature type="signal peptide" evidence="1">
    <location>
        <begin position="1"/>
        <end position="19"/>
    </location>
</feature>
<gene>
    <name evidence="2" type="ORF">BDV34DRAFT_171441</name>
</gene>
<dbReference type="VEuPathDB" id="FungiDB:BDV34DRAFT_171441"/>
<keyword evidence="3" id="KW-1185">Reference proteome</keyword>
<dbReference type="EMBL" id="ML735020">
    <property type="protein sequence ID" value="KAB8201463.1"/>
    <property type="molecule type" value="Genomic_DNA"/>
</dbReference>
<name>A0A5N6DAX3_ASPPA</name>